<dbReference type="EMBL" id="AHMT02000027">
    <property type="protein sequence ID" value="EQA62805.1"/>
    <property type="molecule type" value="Genomic_DNA"/>
</dbReference>
<protein>
    <submittedName>
        <fullName evidence="1">Uncharacterized protein</fullName>
    </submittedName>
</protein>
<accession>V6HXX0</accession>
<dbReference type="Proteomes" id="UP000018747">
    <property type="component" value="Unassembled WGS sequence"/>
</dbReference>
<gene>
    <name evidence="1" type="ORF">LEP1GSC062_1018</name>
</gene>
<evidence type="ECO:0000313" key="2">
    <source>
        <dbReference type="Proteomes" id="UP000018747"/>
    </source>
</evidence>
<sequence>MQHAMNGIAFLLTIILHVALQIEAKSPVSEKQEQKSKVEYTKILKYKEPFLRKPPYPLIPKPYPLKRTLGSS</sequence>
<dbReference type="AlphaFoldDB" id="V6HXX0"/>
<name>V6HXX0_9LEPT</name>
<keyword evidence="2" id="KW-1185">Reference proteome</keyword>
<comment type="caution">
    <text evidence="1">The sequence shown here is derived from an EMBL/GenBank/DDBJ whole genome shotgun (WGS) entry which is preliminary data.</text>
</comment>
<reference evidence="1" key="1">
    <citation type="submission" date="2013-05" db="EMBL/GenBank/DDBJ databases">
        <authorList>
            <person name="Harkins D.M."/>
            <person name="Durkin A.S."/>
            <person name="Brinkac L.M."/>
            <person name="Haft D.H."/>
            <person name="Selengut J.D."/>
            <person name="Sanka R."/>
            <person name="DePew J."/>
            <person name="Purushe J."/>
            <person name="Hartskeerl R.A."/>
            <person name="Ahmed A."/>
            <person name="van der Linden H."/>
            <person name="Goris M.G.A."/>
            <person name="Vinetz J.M."/>
            <person name="Sutton G.G."/>
            <person name="Nierman W.C."/>
            <person name="Fouts D.E."/>
        </authorList>
    </citation>
    <scope>NUCLEOTIDE SEQUENCE [LARGE SCALE GENOMIC DNA]</scope>
    <source>
        <strain evidence="1">L 60</strain>
    </source>
</reference>
<proteinExistence type="predicted"/>
<organism evidence="1 2">
    <name type="scientific">Leptospira alexanderi serovar Manhao 3 str. L 60</name>
    <dbReference type="NCBI Taxonomy" id="1049759"/>
    <lineage>
        <taxon>Bacteria</taxon>
        <taxon>Pseudomonadati</taxon>
        <taxon>Spirochaetota</taxon>
        <taxon>Spirochaetia</taxon>
        <taxon>Leptospirales</taxon>
        <taxon>Leptospiraceae</taxon>
        <taxon>Leptospira</taxon>
    </lineage>
</organism>
<evidence type="ECO:0000313" key="1">
    <source>
        <dbReference type="EMBL" id="EQA62805.1"/>
    </source>
</evidence>